<dbReference type="PANTHER" id="PTHR12128">
    <property type="entry name" value="DIHYDRODIPICOLINATE SYNTHASE"/>
    <property type="match status" value="1"/>
</dbReference>
<gene>
    <name evidence="3" type="primary">dapA</name>
    <name evidence="3" type="ORF">FP2506_17474</name>
</gene>
<dbReference type="SUPFAM" id="SSF51569">
    <property type="entry name" value="Aldolase"/>
    <property type="match status" value="1"/>
</dbReference>
<dbReference type="PANTHER" id="PTHR12128:SF66">
    <property type="entry name" value="4-HYDROXY-2-OXOGLUTARATE ALDOLASE, MITOCHONDRIAL"/>
    <property type="match status" value="1"/>
</dbReference>
<protein>
    <submittedName>
        <fullName evidence="3">Dihydrodipicolinate synthase</fullName>
        <ecNumber evidence="3">4.3.3.7</ecNumber>
    </submittedName>
</protein>
<evidence type="ECO:0000313" key="3">
    <source>
        <dbReference type="EMBL" id="EAU39889.1"/>
    </source>
</evidence>
<evidence type="ECO:0000256" key="2">
    <source>
        <dbReference type="ARBA" id="ARBA00023239"/>
    </source>
</evidence>
<dbReference type="InterPro" id="IPR002220">
    <property type="entry name" value="DapA-like"/>
</dbReference>
<dbReference type="InterPro" id="IPR013785">
    <property type="entry name" value="Aldolase_TIM"/>
</dbReference>
<reference evidence="3 4" key="1">
    <citation type="journal article" date="2010" name="J. Bacteriol.">
        <title>Genome sequence of Fulvimarina pelagi HTCC2506T, a Mn(II)-oxidizing alphaproteobacterium possessing an aerobic anoxygenic photosynthetic gene cluster and Xanthorhodopsin.</title>
        <authorList>
            <person name="Kang I."/>
            <person name="Oh H.M."/>
            <person name="Lim S.I."/>
            <person name="Ferriera S."/>
            <person name="Giovannoni S.J."/>
            <person name="Cho J.C."/>
        </authorList>
    </citation>
    <scope>NUCLEOTIDE SEQUENCE [LARGE SCALE GENOMIC DNA]</scope>
    <source>
        <strain evidence="3 4">HTCC2506</strain>
    </source>
</reference>
<dbReference type="EC" id="4.3.3.7" evidence="3"/>
<dbReference type="RefSeq" id="WP_007068609.1">
    <property type="nucleotide sequence ID" value="NZ_DS022272.1"/>
</dbReference>
<name>Q0FY53_9HYPH</name>
<dbReference type="Proteomes" id="UP000004310">
    <property type="component" value="Unassembled WGS sequence"/>
</dbReference>
<proteinExistence type="inferred from homology"/>
<dbReference type="AlphaFoldDB" id="Q0FY53"/>
<dbReference type="SMART" id="SM01130">
    <property type="entry name" value="DHDPS"/>
    <property type="match status" value="1"/>
</dbReference>
<comment type="caution">
    <text evidence="3">The sequence shown here is derived from an EMBL/GenBank/DDBJ whole genome shotgun (WGS) entry which is preliminary data.</text>
</comment>
<comment type="similarity">
    <text evidence="1">Belongs to the DapA family.</text>
</comment>
<organism evidence="3 4">
    <name type="scientific">Fulvimarina pelagi HTCC2506</name>
    <dbReference type="NCBI Taxonomy" id="314231"/>
    <lineage>
        <taxon>Bacteria</taxon>
        <taxon>Pseudomonadati</taxon>
        <taxon>Pseudomonadota</taxon>
        <taxon>Alphaproteobacteria</taxon>
        <taxon>Hyphomicrobiales</taxon>
        <taxon>Aurantimonadaceae</taxon>
        <taxon>Fulvimarina</taxon>
    </lineage>
</organism>
<dbReference type="Pfam" id="PF00701">
    <property type="entry name" value="DHDPS"/>
    <property type="match status" value="1"/>
</dbReference>
<accession>Q0FY53</accession>
<sequence length="330" mass="35305">MSLDLRTDITDPLWVPILTHYTPDGSIDARRMLDHWNSLIPHVRQVMLAGSTGDGWELDDERFDALIDLGDSPDLPEGAALLFGILRPTTDEVIDRFKHLESRLGAHPRLKSRLRGVAICPPVDANANQDEIRKHFEDAFAASTLPVAVYQLPQVTQCAIAPDTLAALAKSPRVTMFKDSSGEDVVAKDRDGYAGTVMVRGAEGGYLEALKPDGTYHGWLLSTGNALAAQLRRVLDLNGTGDGAGASKLSGAISEVVEKVFAAAANEGGANAFSNANRAMDHLRAHGKGWRSASPALKVDGSALSADLVAEVERYAAGLLGIGENGYRRT</sequence>
<keyword evidence="2 3" id="KW-0456">Lyase</keyword>
<dbReference type="EMBL" id="AATP01000011">
    <property type="protein sequence ID" value="EAU39889.1"/>
    <property type="molecule type" value="Genomic_DNA"/>
</dbReference>
<dbReference type="HOGENOM" id="CLU_784847_0_0_5"/>
<evidence type="ECO:0000313" key="4">
    <source>
        <dbReference type="Proteomes" id="UP000004310"/>
    </source>
</evidence>
<dbReference type="CDD" id="cd00408">
    <property type="entry name" value="DHDPS-like"/>
    <property type="match status" value="1"/>
</dbReference>
<evidence type="ECO:0000256" key="1">
    <source>
        <dbReference type="ARBA" id="ARBA00007592"/>
    </source>
</evidence>
<keyword evidence="4" id="KW-1185">Reference proteome</keyword>
<dbReference type="eggNOG" id="COG0329">
    <property type="taxonomic scope" value="Bacteria"/>
</dbReference>
<dbReference type="GO" id="GO:0008840">
    <property type="term" value="F:4-hydroxy-tetrahydrodipicolinate synthase activity"/>
    <property type="evidence" value="ECO:0007669"/>
    <property type="project" value="UniProtKB-EC"/>
</dbReference>
<dbReference type="Gene3D" id="3.20.20.70">
    <property type="entry name" value="Aldolase class I"/>
    <property type="match status" value="1"/>
</dbReference>
<dbReference type="STRING" id="217511.GCA_001463845_01791"/>